<keyword evidence="2" id="KW-1185">Reference proteome</keyword>
<dbReference type="GeneID" id="20003929"/>
<reference evidence="1 2" key="1">
    <citation type="journal article" date="2015" name="Genome Announc.">
        <title>A Distinct Group II Alphabaculovirus Isolated from a Peridroma Species.</title>
        <authorList>
            <person name="Rohrmann G.F."/>
            <person name="Erlandson M.A."/>
            <person name="Theilmann D.A."/>
        </authorList>
    </citation>
    <scope>NUCLEOTIDE SEQUENCE [LARGE SCALE GENOMIC DNA]</scope>
    <source>
        <strain evidence="1">GR_167</strain>
    </source>
</reference>
<dbReference type="EMBL" id="KM009991">
    <property type="protein sequence ID" value="AIE47864.1"/>
    <property type="molecule type" value="Genomic_DNA"/>
</dbReference>
<dbReference type="Proteomes" id="UP000203240">
    <property type="component" value="Segment"/>
</dbReference>
<proteinExistence type="predicted"/>
<dbReference type="OrthoDB" id="26028at10239"/>
<protein>
    <submittedName>
        <fullName evidence="1">Orf29-like protein</fullName>
    </submittedName>
</protein>
<evidence type="ECO:0000313" key="1">
    <source>
        <dbReference type="EMBL" id="AIE47864.1"/>
    </source>
</evidence>
<accession>A0A068LKN6</accession>
<sequence length="137" mass="15264">MRVLVSTMLLTLINTGIPAPYSALNASFEHQDGSDEDDDINGLFDMIMHEISKIERTEDSDVNYTKMIFGLLVLVALLTFRSKIYRASTCCRRRHRHGRSDIAPLDTITIQELNYNVVIEQDSAAAAATTPLKPPAP</sequence>
<gene>
    <name evidence="1" type="ORF">pesp014</name>
</gene>
<name>A0A068LKN6_9ABAC</name>
<evidence type="ECO:0000313" key="2">
    <source>
        <dbReference type="Proteomes" id="UP000203240"/>
    </source>
</evidence>
<dbReference type="RefSeq" id="YP_009049840.1">
    <property type="nucleotide sequence ID" value="NC_024625.1"/>
</dbReference>
<organism evidence="1 2">
    <name type="scientific">Peridroma alphabaculovirus</name>
    <dbReference type="NCBI Taxonomy" id="1346829"/>
    <lineage>
        <taxon>Viruses</taxon>
        <taxon>Viruses incertae sedis</taxon>
        <taxon>Naldaviricetes</taxon>
        <taxon>Lefavirales</taxon>
        <taxon>Baculoviridae</taxon>
        <taxon>Alphabaculovirus</taxon>
    </lineage>
</organism>